<sequence length="453" mass="47678">MARLPHLLIREKRLGAIGAYLGDVAPLVAELLSGQSADRIRTFAQSAPDDLIRALAVLGAIRGTAIVVHGARGCSAALTRFAPQGAWAVTNLDQRDTILGSETILSDTVRALVRRHRPWAVFIVATPVIAINNDDIRAAALELSEELDIPVIEVRTDGFRSRIAATGFDAAAQAVLQLVPPAEQARRDDLVNLLATQAGPGLVALERELQSLGLTVNRLPHAADAEGFRRAATAALSVTVDPDSTAALGDGLAAVHGVPLLRLPPPVGTAATNHFVAAIAAATGRTVPAGIEASGLETLSGRRVAVAAAPATAFALGDLIVELEGELVGISVDHIDRTHIGALQDFAVKRPDLPLHVADGQPFEHANRLRRLAPDLFIGPADLAALAARSGIPALSIDADELLGYRGVARLARRASRALGNTALVQRLAGGRGDYQPGWFKRSPDWYIKLEVK</sequence>
<dbReference type="Gene3D" id="3.40.50.1980">
    <property type="entry name" value="Nitrogenase molybdenum iron protein domain"/>
    <property type="match status" value="3"/>
</dbReference>
<feature type="domain" description="Nitrogenase/oxidoreductase component 1" evidence="1">
    <location>
        <begin position="54"/>
        <end position="418"/>
    </location>
</feature>
<evidence type="ECO:0000313" key="3">
    <source>
        <dbReference type="Proteomes" id="UP000542353"/>
    </source>
</evidence>
<dbReference type="Proteomes" id="UP000542353">
    <property type="component" value="Unassembled WGS sequence"/>
</dbReference>
<gene>
    <name evidence="2" type="ORF">HNR60_001702</name>
</gene>
<evidence type="ECO:0000313" key="2">
    <source>
        <dbReference type="EMBL" id="MBB5046953.1"/>
    </source>
</evidence>
<dbReference type="AlphaFoldDB" id="A0A7W8DYH7"/>
<dbReference type="PANTHER" id="PTHR42956">
    <property type="entry name" value="NITROGENASE IRON-MOLYBDENUM COFACTOR BIOSYNTHESIS PROTEIN NIFE"/>
    <property type="match status" value="1"/>
</dbReference>
<reference evidence="2 3" key="1">
    <citation type="submission" date="2020-08" db="EMBL/GenBank/DDBJ databases">
        <title>Genomic Encyclopedia of Type Strains, Phase IV (KMG-IV): sequencing the most valuable type-strain genomes for metagenomic binning, comparative biology and taxonomic classification.</title>
        <authorList>
            <person name="Goeker M."/>
        </authorList>
    </citation>
    <scope>NUCLEOTIDE SEQUENCE [LARGE SCALE GENOMIC DNA]</scope>
    <source>
        <strain evidence="2 3">DSM 12706</strain>
    </source>
</reference>
<protein>
    <submittedName>
        <fullName evidence="2">Nitrogenase molybdenum-iron protein alpha/beta subunit</fullName>
    </submittedName>
</protein>
<name>A0A7W8DYH7_9BRAD</name>
<accession>A0A7W8DYH7</accession>
<dbReference type="InterPro" id="IPR000510">
    <property type="entry name" value="Nase/OxRdtase_comp1"/>
</dbReference>
<dbReference type="SUPFAM" id="SSF53807">
    <property type="entry name" value="Helical backbone' metal receptor"/>
    <property type="match status" value="1"/>
</dbReference>
<dbReference type="RefSeq" id="WP_184256326.1">
    <property type="nucleotide sequence ID" value="NZ_JACHIH010000007.1"/>
</dbReference>
<evidence type="ECO:0000259" key="1">
    <source>
        <dbReference type="Pfam" id="PF00148"/>
    </source>
</evidence>
<dbReference type="GO" id="GO:0016491">
    <property type="term" value="F:oxidoreductase activity"/>
    <property type="evidence" value="ECO:0007669"/>
    <property type="project" value="InterPro"/>
</dbReference>
<proteinExistence type="predicted"/>
<dbReference type="EMBL" id="JACHIH010000007">
    <property type="protein sequence ID" value="MBB5046953.1"/>
    <property type="molecule type" value="Genomic_DNA"/>
</dbReference>
<comment type="caution">
    <text evidence="2">The sequence shown here is derived from an EMBL/GenBank/DDBJ whole genome shotgun (WGS) entry which is preliminary data.</text>
</comment>
<dbReference type="Pfam" id="PF00148">
    <property type="entry name" value="Oxidored_nitro"/>
    <property type="match status" value="1"/>
</dbReference>
<dbReference type="PANTHER" id="PTHR42956:SF1">
    <property type="entry name" value="NITROGENASE IRON-MOLYBDENUM COFACTOR BIOSYNTHESIS PROTEIN NIFE"/>
    <property type="match status" value="1"/>
</dbReference>
<keyword evidence="3" id="KW-1185">Reference proteome</keyword>
<dbReference type="InterPro" id="IPR049939">
    <property type="entry name" value="NifE-like"/>
</dbReference>
<organism evidence="2 3">
    <name type="scientific">Rhodopseudomonas rhenobacensis</name>
    <dbReference type="NCBI Taxonomy" id="87461"/>
    <lineage>
        <taxon>Bacteria</taxon>
        <taxon>Pseudomonadati</taxon>
        <taxon>Pseudomonadota</taxon>
        <taxon>Alphaproteobacteria</taxon>
        <taxon>Hyphomicrobiales</taxon>
        <taxon>Nitrobacteraceae</taxon>
        <taxon>Rhodopseudomonas</taxon>
    </lineage>
</organism>